<dbReference type="EMBL" id="MCFF01000002">
    <property type="protein sequence ID" value="ORZ28547.1"/>
    <property type="molecule type" value="Genomic_DNA"/>
</dbReference>
<dbReference type="PANTHER" id="PTHR28288">
    <property type="entry name" value="PROTEASE B INHIBITOR 2"/>
    <property type="match status" value="1"/>
</dbReference>
<evidence type="ECO:0000313" key="4">
    <source>
        <dbReference type="EMBL" id="ORZ28547.1"/>
    </source>
</evidence>
<dbReference type="Gene3D" id="3.30.70.80">
    <property type="entry name" value="Peptidase S8 propeptide/proteinase inhibitor I9"/>
    <property type="match status" value="1"/>
</dbReference>
<evidence type="ECO:0000256" key="1">
    <source>
        <dbReference type="ARBA" id="ARBA00038069"/>
    </source>
</evidence>
<comment type="similarity">
    <text evidence="1">Belongs to the protease inhibitor I9 family.</text>
</comment>
<dbReference type="RefSeq" id="XP_021886232.1">
    <property type="nucleotide sequence ID" value="XM_022028406.1"/>
</dbReference>
<reference evidence="4 5" key="1">
    <citation type="submission" date="2016-07" db="EMBL/GenBank/DDBJ databases">
        <title>Pervasive Adenine N6-methylation of Active Genes in Fungi.</title>
        <authorList>
            <consortium name="DOE Joint Genome Institute"/>
            <person name="Mondo S.J."/>
            <person name="Dannebaum R.O."/>
            <person name="Kuo R.C."/>
            <person name="Labutti K."/>
            <person name="Haridas S."/>
            <person name="Kuo A."/>
            <person name="Salamov A."/>
            <person name="Ahrendt S.R."/>
            <person name="Lipzen A."/>
            <person name="Sullivan W."/>
            <person name="Andreopoulos W.B."/>
            <person name="Clum A."/>
            <person name="Lindquist E."/>
            <person name="Daum C."/>
            <person name="Ramamoorthy G.K."/>
            <person name="Gryganskyi A."/>
            <person name="Culley D."/>
            <person name="Magnuson J.K."/>
            <person name="James T.Y."/>
            <person name="O'Malley M.A."/>
            <person name="Stajich J.E."/>
            <person name="Spatafora J.W."/>
            <person name="Visel A."/>
            <person name="Grigoriev I.V."/>
        </authorList>
    </citation>
    <scope>NUCLEOTIDE SEQUENCE [LARGE SCALE GENOMIC DNA]</scope>
    <source>
        <strain evidence="4 5">NRRL 3116</strain>
    </source>
</reference>
<evidence type="ECO:0000259" key="3">
    <source>
        <dbReference type="Pfam" id="PF05922"/>
    </source>
</evidence>
<dbReference type="InterPro" id="IPR037045">
    <property type="entry name" value="S8pro/Inhibitor_I9_sf"/>
</dbReference>
<name>A0A1Y2H1V6_9FUNG</name>
<dbReference type="SUPFAM" id="SSF54897">
    <property type="entry name" value="Protease propeptides/inhibitors"/>
    <property type="match status" value="1"/>
</dbReference>
<feature type="chain" id="PRO_5013164046" description="Inhibitor I9 domain-containing protein" evidence="2">
    <location>
        <begin position="20"/>
        <end position="122"/>
    </location>
</feature>
<dbReference type="InterPro" id="IPR052471">
    <property type="entry name" value="PBI_I9"/>
</dbReference>
<dbReference type="Proteomes" id="UP000193648">
    <property type="component" value="Unassembled WGS sequence"/>
</dbReference>
<keyword evidence="2" id="KW-0732">Signal</keyword>
<dbReference type="PANTHER" id="PTHR28288:SF2">
    <property type="entry name" value="PROTEASE B INHIBITOR 2"/>
    <property type="match status" value="1"/>
</dbReference>
<accession>A0A1Y2H1V6</accession>
<dbReference type="OrthoDB" id="5518345at2759"/>
<dbReference type="GO" id="GO:0004866">
    <property type="term" value="F:endopeptidase inhibitor activity"/>
    <property type="evidence" value="ECO:0007669"/>
    <property type="project" value="TreeGrafter"/>
</dbReference>
<dbReference type="AlphaFoldDB" id="A0A1Y2H1V6"/>
<dbReference type="GeneID" id="33570249"/>
<feature type="signal peptide" evidence="2">
    <location>
        <begin position="1"/>
        <end position="19"/>
    </location>
</feature>
<comment type="caution">
    <text evidence="4">The sequence shown here is derived from an EMBL/GenBank/DDBJ whole genome shotgun (WGS) entry which is preliminary data.</text>
</comment>
<keyword evidence="5" id="KW-1185">Reference proteome</keyword>
<sequence>MKFITLVAALLVSAAAVSAAAIPVHVKDAVALQEEQIQPQNPAGEPAPTSFKSYIVVFKSTVAAQSIEKIEREVSFLGGRIVHRYNTVLKGFSAYIPGSVVSALKTNPAIDYIEEDGTVSAL</sequence>
<gene>
    <name evidence="4" type="ORF">BCR41DRAFT_392015</name>
</gene>
<proteinExistence type="inferred from homology"/>
<organism evidence="4 5">
    <name type="scientific">Lobosporangium transversale</name>
    <dbReference type="NCBI Taxonomy" id="64571"/>
    <lineage>
        <taxon>Eukaryota</taxon>
        <taxon>Fungi</taxon>
        <taxon>Fungi incertae sedis</taxon>
        <taxon>Mucoromycota</taxon>
        <taxon>Mortierellomycotina</taxon>
        <taxon>Mortierellomycetes</taxon>
        <taxon>Mortierellales</taxon>
        <taxon>Mortierellaceae</taxon>
        <taxon>Lobosporangium</taxon>
    </lineage>
</organism>
<dbReference type="Pfam" id="PF05922">
    <property type="entry name" value="Inhibitor_I9"/>
    <property type="match status" value="1"/>
</dbReference>
<feature type="domain" description="Inhibitor I9" evidence="3">
    <location>
        <begin position="53"/>
        <end position="120"/>
    </location>
</feature>
<dbReference type="InParanoid" id="A0A1Y2H1V6"/>
<evidence type="ECO:0000256" key="2">
    <source>
        <dbReference type="SAM" id="SignalP"/>
    </source>
</evidence>
<dbReference type="GO" id="GO:0042144">
    <property type="term" value="P:vacuole fusion, non-autophagic"/>
    <property type="evidence" value="ECO:0007669"/>
    <property type="project" value="TreeGrafter"/>
</dbReference>
<protein>
    <recommendedName>
        <fullName evidence="3">Inhibitor I9 domain-containing protein</fullName>
    </recommendedName>
</protein>
<dbReference type="InterPro" id="IPR010259">
    <property type="entry name" value="S8pro/Inhibitor_I9"/>
</dbReference>
<evidence type="ECO:0000313" key="5">
    <source>
        <dbReference type="Proteomes" id="UP000193648"/>
    </source>
</evidence>